<dbReference type="GO" id="GO:0031267">
    <property type="term" value="F:small GTPase binding"/>
    <property type="evidence" value="ECO:0007669"/>
    <property type="project" value="TreeGrafter"/>
</dbReference>
<dbReference type="Gene3D" id="3.80.10.10">
    <property type="entry name" value="Ribonuclease Inhibitor"/>
    <property type="match status" value="1"/>
</dbReference>
<dbReference type="InterPro" id="IPR027038">
    <property type="entry name" value="RanGap"/>
</dbReference>
<sequence length="441" mass="50633">MKIPHSIPNNVFEAYRCSYETTRLSSEKERVLRSEDVLWDVDRVPSLRTLALHVLAVAWKDNHPIMEDLPTSEDRDKLIEILPVDLPFELTIRKIEEEHYWERCSRDKWETNELADHGNSWRRRYCEGVFCEYLESLEPSFFESQREECEKMIGLVRNYVHAIRIRSLRPTRKQKSLDEGDDPCHAEEDIVHHIPMALVLPKLPRLAEIYVNFGVIYMNDGFEWRDFQFSIEDCLELGEAVKACPKLTKFTLCKSSLDQPRVAALLQGMVANNNVVEIDFSHCKLADKGAFAIGEFLSMHNLQVLRLVNNDIGPRGVAGLVHGLLKKEPELRHLDLRLNPLLDEGVMHLCAYLLRTDRLEILNLSGCGIKADGGAALCEVLRSGCNLKTFKLDVSNNDFGKPVGEMFEAAFKSIPFIVRFDARMCNFSAQSEYSIYESILR</sequence>
<name>A0A154PT31_DUFNO</name>
<organism evidence="1 2">
    <name type="scientific">Dufourea novaeangliae</name>
    <name type="common">Sweat bee</name>
    <dbReference type="NCBI Taxonomy" id="178035"/>
    <lineage>
        <taxon>Eukaryota</taxon>
        <taxon>Metazoa</taxon>
        <taxon>Ecdysozoa</taxon>
        <taxon>Arthropoda</taxon>
        <taxon>Hexapoda</taxon>
        <taxon>Insecta</taxon>
        <taxon>Pterygota</taxon>
        <taxon>Neoptera</taxon>
        <taxon>Endopterygota</taxon>
        <taxon>Hymenoptera</taxon>
        <taxon>Apocrita</taxon>
        <taxon>Aculeata</taxon>
        <taxon>Apoidea</taxon>
        <taxon>Anthophila</taxon>
        <taxon>Halictidae</taxon>
        <taxon>Rophitinae</taxon>
        <taxon>Dufourea</taxon>
    </lineage>
</organism>
<dbReference type="GO" id="GO:0005634">
    <property type="term" value="C:nucleus"/>
    <property type="evidence" value="ECO:0007669"/>
    <property type="project" value="TreeGrafter"/>
</dbReference>
<dbReference type="GO" id="GO:0006913">
    <property type="term" value="P:nucleocytoplasmic transport"/>
    <property type="evidence" value="ECO:0007669"/>
    <property type="project" value="TreeGrafter"/>
</dbReference>
<dbReference type="STRING" id="178035.A0A154PT31"/>
<evidence type="ECO:0000313" key="1">
    <source>
        <dbReference type="EMBL" id="KZC15071.1"/>
    </source>
</evidence>
<evidence type="ECO:0000313" key="2">
    <source>
        <dbReference type="Proteomes" id="UP000076502"/>
    </source>
</evidence>
<dbReference type="SUPFAM" id="SSF52047">
    <property type="entry name" value="RNI-like"/>
    <property type="match status" value="1"/>
</dbReference>
<gene>
    <name evidence="1" type="ORF">WN55_09373</name>
</gene>
<dbReference type="Proteomes" id="UP000076502">
    <property type="component" value="Unassembled WGS sequence"/>
</dbReference>
<dbReference type="SMART" id="SM00368">
    <property type="entry name" value="LRR_RI"/>
    <property type="match status" value="5"/>
</dbReference>
<dbReference type="InterPro" id="IPR001611">
    <property type="entry name" value="Leu-rich_rpt"/>
</dbReference>
<dbReference type="GO" id="GO:0005096">
    <property type="term" value="F:GTPase activator activity"/>
    <property type="evidence" value="ECO:0007669"/>
    <property type="project" value="InterPro"/>
</dbReference>
<accession>A0A154PT31</accession>
<dbReference type="InterPro" id="IPR032675">
    <property type="entry name" value="LRR_dom_sf"/>
</dbReference>
<dbReference type="EMBL" id="KQ435207">
    <property type="protein sequence ID" value="KZC15071.1"/>
    <property type="molecule type" value="Genomic_DNA"/>
</dbReference>
<dbReference type="PANTHER" id="PTHR24113:SF15">
    <property type="entry name" value="NACHT DOMAIN-CONTAINING PROTEIN"/>
    <property type="match status" value="1"/>
</dbReference>
<dbReference type="Pfam" id="PF13516">
    <property type="entry name" value="LRR_6"/>
    <property type="match status" value="4"/>
</dbReference>
<proteinExistence type="predicted"/>
<dbReference type="GO" id="GO:0048471">
    <property type="term" value="C:perinuclear region of cytoplasm"/>
    <property type="evidence" value="ECO:0007669"/>
    <property type="project" value="TreeGrafter"/>
</dbReference>
<protein>
    <submittedName>
        <fullName evidence="1">T-complex-associated testis-expressed protein 1</fullName>
    </submittedName>
</protein>
<keyword evidence="2" id="KW-1185">Reference proteome</keyword>
<dbReference type="AlphaFoldDB" id="A0A154PT31"/>
<dbReference type="PANTHER" id="PTHR24113">
    <property type="entry name" value="RAN GTPASE-ACTIVATING PROTEIN 1"/>
    <property type="match status" value="1"/>
</dbReference>
<reference evidence="1 2" key="1">
    <citation type="submission" date="2015-07" db="EMBL/GenBank/DDBJ databases">
        <title>The genome of Dufourea novaeangliae.</title>
        <authorList>
            <person name="Pan H."/>
            <person name="Kapheim K."/>
        </authorList>
    </citation>
    <scope>NUCLEOTIDE SEQUENCE [LARGE SCALE GENOMIC DNA]</scope>
    <source>
        <strain evidence="1">0120121106</strain>
        <tissue evidence="1">Whole body</tissue>
    </source>
</reference>
<dbReference type="GO" id="GO:0005829">
    <property type="term" value="C:cytosol"/>
    <property type="evidence" value="ECO:0007669"/>
    <property type="project" value="TreeGrafter"/>
</dbReference>